<dbReference type="InterPro" id="IPR013180">
    <property type="entry name" value="CTNNBL1_N"/>
</dbReference>
<proteinExistence type="predicted"/>
<protein>
    <recommendedName>
        <fullName evidence="8">Beta-catenin-like protein 1</fullName>
    </recommendedName>
    <alternativeName>
        <fullName evidence="9">Nuclear-associated protein</fullName>
    </alternativeName>
</protein>
<evidence type="ECO:0000256" key="7">
    <source>
        <dbReference type="ARBA" id="ARBA00061776"/>
    </source>
</evidence>
<dbReference type="GO" id="GO:0005681">
    <property type="term" value="C:spliceosomal complex"/>
    <property type="evidence" value="ECO:0007669"/>
    <property type="project" value="TreeGrafter"/>
</dbReference>
<dbReference type="Pfam" id="PF08216">
    <property type="entry name" value="CTNNBL"/>
    <property type="match status" value="1"/>
</dbReference>
<dbReference type="SMART" id="SM01156">
    <property type="entry name" value="DUF1716"/>
    <property type="match status" value="1"/>
</dbReference>
<evidence type="ECO:0000256" key="4">
    <source>
        <dbReference type="ARBA" id="ARBA00023054"/>
    </source>
</evidence>
<sequence>MDVGELLSYKPPSTTKRNHEDEDEDEDEWENSKKKKINKTPYHPRQSYAREVELTPVRSQPEPPTPTRNPSRAGESNAKEMVEPELTEQQKAEILKLVETETPEFEALDETNLKRMVLLFMESEVELHETLQELHIVSTNPDLYPMMVELRAIPSLLELLSHENTDIAVGVVDLLQDLTDVDVLQESQEGADALIDALLDQQVSALLVQNLDRLDETVKEEGDGVFNTLAIFENLLEFRPELCVDAGKQGLLQWLLRRLKAKLPFDVNKLYASEILSILLQNSSENKLLLGDLDGIDVLLQQLAYYKRHDPQTAEEQEMMENLFNVLCSSLMETVNRDRFLRGEGLQLMNLMLREKKLSRNGSLKVLDHAMNGPDGKDNCSKFVDILGLRTIFPLFMKTPSKNRKKIFTAEEHEEHVVSIIASMLKNCKGPQRQRLLSKFTENDYEKVDRLMELHFKYLEKVEEVESNAKEDDDEEESYLKRLENGLYTLQLVDYILLEACAGCLPAVKQRVTRILSQRRASLKTIRHIMREYAGNLGEAGDAEGRRDSWFSLLYCGTQWHGTLASTSYRALPNTAACSFILRQEARKRATLHGVCRVVCLIIHDHNGGSIYEEREFTLEVHNDAAQIDCYRVGQLFALFKQSKEKKLPTINETDNERVIVDAYAVVVLVVE</sequence>
<evidence type="ECO:0000259" key="11">
    <source>
        <dbReference type="SMART" id="SM01156"/>
    </source>
</evidence>
<comment type="function">
    <text evidence="6">Component of the PRP19-CDC5L complex that forms an integral part of the spliceosome and is required for activating pre-mRNA splicing. Participates in AID/AICDA-mediated somatic hypermutation (SHM) and class-switch recombination (CSR), 2 processes resulting in the production of high-affinity, mutated isotype-switched antibodies.</text>
</comment>
<keyword evidence="3" id="KW-0677">Repeat</keyword>
<name>A0A8J5QXU7_9HYME</name>
<gene>
    <name evidence="12" type="ORF">G9C98_004112</name>
</gene>
<accession>A0A8J5QXU7</accession>
<reference evidence="12" key="2">
    <citation type="submission" date="2021-04" db="EMBL/GenBank/DDBJ databases">
        <title>Genome-wide patterns of bracovirus chromosomal integration into multiple host tissues during parasitism.</title>
        <authorList>
            <person name="Chebbi M.A.C."/>
        </authorList>
    </citation>
    <scope>NUCLEOTIDE SEQUENCE</scope>
    <source>
        <tissue evidence="12">Whole body</tissue>
    </source>
</reference>
<keyword evidence="4" id="KW-0175">Coiled coil</keyword>
<keyword evidence="13" id="KW-1185">Reference proteome</keyword>
<keyword evidence="2" id="KW-0597">Phosphoprotein</keyword>
<comment type="caution">
    <text evidence="12">The sequence shown here is derived from an EMBL/GenBank/DDBJ whole genome shotgun (WGS) entry which is preliminary data.</text>
</comment>
<comment type="subunit">
    <text evidence="7">Component of the PRP19-CDC5L splicing complex composed of a core complex comprising a homotetramer of PRPF19, CDC5L, PLRG1 and BCAS2, and at least three less stably associated proteins CTNNBL1, CWC15 and HSPA8. Interacts directly with CWC15 and CDC5L in the complex. Interacts with AICDA; the interaction is important for the antibody diversification activity of AICDA. Interacts with PRPF31 (via its NLS). Interacts (via its N-terminal NLS) with KPNA1 and KPNA2.</text>
</comment>
<evidence type="ECO:0000256" key="5">
    <source>
        <dbReference type="ARBA" id="ARBA00023242"/>
    </source>
</evidence>
<evidence type="ECO:0000313" key="12">
    <source>
        <dbReference type="EMBL" id="KAG8036790.1"/>
    </source>
</evidence>
<dbReference type="PANTHER" id="PTHR14978:SF0">
    <property type="entry name" value="BETA-CATENIN-LIKE PROTEIN 1"/>
    <property type="match status" value="1"/>
</dbReference>
<dbReference type="InterPro" id="IPR039678">
    <property type="entry name" value="CTNNBL1"/>
</dbReference>
<dbReference type="AlphaFoldDB" id="A0A8J5QXU7"/>
<evidence type="ECO:0000256" key="2">
    <source>
        <dbReference type="ARBA" id="ARBA00022553"/>
    </source>
</evidence>
<evidence type="ECO:0000256" key="1">
    <source>
        <dbReference type="ARBA" id="ARBA00004123"/>
    </source>
</evidence>
<dbReference type="OrthoDB" id="1898821at2759"/>
<dbReference type="PANTHER" id="PTHR14978">
    <property type="entry name" value="BETA-CATENIN-LIKE PROTEIN 1 NUCLEAR ASSOCIATED PROTEIN"/>
    <property type="match status" value="1"/>
</dbReference>
<dbReference type="EMBL" id="JAAOIC020000048">
    <property type="protein sequence ID" value="KAG8036790.1"/>
    <property type="molecule type" value="Genomic_DNA"/>
</dbReference>
<comment type="subcellular location">
    <subcellularLocation>
        <location evidence="1">Nucleus</location>
    </subcellularLocation>
</comment>
<evidence type="ECO:0000256" key="10">
    <source>
        <dbReference type="SAM" id="MobiDB-lite"/>
    </source>
</evidence>
<feature type="compositionally biased region" description="Basic and acidic residues" evidence="10">
    <location>
        <begin position="77"/>
        <end position="86"/>
    </location>
</feature>
<evidence type="ECO:0000256" key="9">
    <source>
        <dbReference type="ARBA" id="ARBA00083862"/>
    </source>
</evidence>
<evidence type="ECO:0000256" key="3">
    <source>
        <dbReference type="ARBA" id="ARBA00022737"/>
    </source>
</evidence>
<dbReference type="Proteomes" id="UP000729913">
    <property type="component" value="Unassembled WGS sequence"/>
</dbReference>
<feature type="region of interest" description="Disordered" evidence="10">
    <location>
        <begin position="1"/>
        <end position="86"/>
    </location>
</feature>
<evidence type="ECO:0000256" key="6">
    <source>
        <dbReference type="ARBA" id="ARBA00058456"/>
    </source>
</evidence>
<dbReference type="GO" id="GO:0010467">
    <property type="term" value="P:gene expression"/>
    <property type="evidence" value="ECO:0007669"/>
    <property type="project" value="UniProtKB-ARBA"/>
</dbReference>
<keyword evidence="5" id="KW-0539">Nucleus</keyword>
<feature type="domain" description="Beta-catenin-like protein 1 N-terminal" evidence="11">
    <location>
        <begin position="87"/>
        <end position="172"/>
    </location>
</feature>
<evidence type="ECO:0000313" key="13">
    <source>
        <dbReference type="Proteomes" id="UP000729913"/>
    </source>
</evidence>
<reference evidence="12" key="1">
    <citation type="submission" date="2020-03" db="EMBL/GenBank/DDBJ databases">
        <authorList>
            <person name="Chebbi M.A."/>
            <person name="Drezen J.M."/>
        </authorList>
    </citation>
    <scope>NUCLEOTIDE SEQUENCE</scope>
    <source>
        <tissue evidence="12">Whole body</tissue>
    </source>
</reference>
<dbReference type="FunFam" id="1.25.10.10:FF:001136">
    <property type="entry name" value="Beta-catenin-like protein 1"/>
    <property type="match status" value="1"/>
</dbReference>
<organism evidence="12 13">
    <name type="scientific">Cotesia typhae</name>
    <dbReference type="NCBI Taxonomy" id="2053667"/>
    <lineage>
        <taxon>Eukaryota</taxon>
        <taxon>Metazoa</taxon>
        <taxon>Ecdysozoa</taxon>
        <taxon>Arthropoda</taxon>
        <taxon>Hexapoda</taxon>
        <taxon>Insecta</taxon>
        <taxon>Pterygota</taxon>
        <taxon>Neoptera</taxon>
        <taxon>Endopterygota</taxon>
        <taxon>Hymenoptera</taxon>
        <taxon>Apocrita</taxon>
        <taxon>Ichneumonoidea</taxon>
        <taxon>Braconidae</taxon>
        <taxon>Microgastrinae</taxon>
        <taxon>Cotesia</taxon>
    </lineage>
</organism>
<evidence type="ECO:0000256" key="8">
    <source>
        <dbReference type="ARBA" id="ARBA00070106"/>
    </source>
</evidence>